<dbReference type="PANTHER" id="PTHR45348">
    <property type="entry name" value="HYPOTHETICAL OXIDOREDUCTASE (EUROFUNG)"/>
    <property type="match status" value="1"/>
</dbReference>
<dbReference type="CDD" id="cd08249">
    <property type="entry name" value="enoyl_reductase_like"/>
    <property type="match status" value="1"/>
</dbReference>
<evidence type="ECO:0000259" key="1">
    <source>
        <dbReference type="SMART" id="SM00829"/>
    </source>
</evidence>
<dbReference type="InterPro" id="IPR036291">
    <property type="entry name" value="NAD(P)-bd_dom_sf"/>
</dbReference>
<proteinExistence type="predicted"/>
<dbReference type="InterPro" id="IPR013154">
    <property type="entry name" value="ADH-like_N"/>
</dbReference>
<dbReference type="HOGENOM" id="CLU_026673_16_5_1"/>
<organism evidence="2 3">
    <name type="scientific">Scleroderma citrinum Foug A</name>
    <dbReference type="NCBI Taxonomy" id="1036808"/>
    <lineage>
        <taxon>Eukaryota</taxon>
        <taxon>Fungi</taxon>
        <taxon>Dikarya</taxon>
        <taxon>Basidiomycota</taxon>
        <taxon>Agaricomycotina</taxon>
        <taxon>Agaricomycetes</taxon>
        <taxon>Agaricomycetidae</taxon>
        <taxon>Boletales</taxon>
        <taxon>Sclerodermatineae</taxon>
        <taxon>Sclerodermataceae</taxon>
        <taxon>Scleroderma</taxon>
    </lineage>
</organism>
<dbReference type="Proteomes" id="UP000053989">
    <property type="component" value="Unassembled WGS sequence"/>
</dbReference>
<dbReference type="OrthoDB" id="3233595at2759"/>
<dbReference type="PANTHER" id="PTHR45348:SF2">
    <property type="entry name" value="ZINC-TYPE ALCOHOL DEHYDROGENASE-LIKE PROTEIN C2E1P3.01"/>
    <property type="match status" value="1"/>
</dbReference>
<reference evidence="3" key="2">
    <citation type="submission" date="2015-01" db="EMBL/GenBank/DDBJ databases">
        <title>Evolutionary Origins and Diversification of the Mycorrhizal Mutualists.</title>
        <authorList>
            <consortium name="DOE Joint Genome Institute"/>
            <consortium name="Mycorrhizal Genomics Consortium"/>
            <person name="Kohler A."/>
            <person name="Kuo A."/>
            <person name="Nagy L.G."/>
            <person name="Floudas D."/>
            <person name="Copeland A."/>
            <person name="Barry K.W."/>
            <person name="Cichocki N."/>
            <person name="Veneault-Fourrey C."/>
            <person name="LaButti K."/>
            <person name="Lindquist E.A."/>
            <person name="Lipzen A."/>
            <person name="Lundell T."/>
            <person name="Morin E."/>
            <person name="Murat C."/>
            <person name="Riley R."/>
            <person name="Ohm R."/>
            <person name="Sun H."/>
            <person name="Tunlid A."/>
            <person name="Henrissat B."/>
            <person name="Grigoriev I.V."/>
            <person name="Hibbett D.S."/>
            <person name="Martin F."/>
        </authorList>
    </citation>
    <scope>NUCLEOTIDE SEQUENCE [LARGE SCALE GENOMIC DNA]</scope>
    <source>
        <strain evidence="3">Foug A</strain>
    </source>
</reference>
<dbReference type="InterPro" id="IPR047122">
    <property type="entry name" value="Trans-enoyl_RdTase-like"/>
</dbReference>
<gene>
    <name evidence="2" type="ORF">SCLCIDRAFT_126262</name>
</gene>
<dbReference type="Pfam" id="PF08240">
    <property type="entry name" value="ADH_N"/>
    <property type="match status" value="1"/>
</dbReference>
<reference evidence="2 3" key="1">
    <citation type="submission" date="2014-04" db="EMBL/GenBank/DDBJ databases">
        <authorList>
            <consortium name="DOE Joint Genome Institute"/>
            <person name="Kuo A."/>
            <person name="Kohler A."/>
            <person name="Nagy L.G."/>
            <person name="Floudas D."/>
            <person name="Copeland A."/>
            <person name="Barry K.W."/>
            <person name="Cichocki N."/>
            <person name="Veneault-Fourrey C."/>
            <person name="LaButti K."/>
            <person name="Lindquist E.A."/>
            <person name="Lipzen A."/>
            <person name="Lundell T."/>
            <person name="Morin E."/>
            <person name="Murat C."/>
            <person name="Sun H."/>
            <person name="Tunlid A."/>
            <person name="Henrissat B."/>
            <person name="Grigoriev I.V."/>
            <person name="Hibbett D.S."/>
            <person name="Martin F."/>
            <person name="Nordberg H.P."/>
            <person name="Cantor M.N."/>
            <person name="Hua S.X."/>
        </authorList>
    </citation>
    <scope>NUCLEOTIDE SEQUENCE [LARGE SCALE GENOMIC DNA]</scope>
    <source>
        <strain evidence="2 3">Foug A</strain>
    </source>
</reference>
<dbReference type="InParanoid" id="A0A0C3A421"/>
<dbReference type="Gene3D" id="3.40.50.720">
    <property type="entry name" value="NAD(P)-binding Rossmann-like Domain"/>
    <property type="match status" value="1"/>
</dbReference>
<dbReference type="InterPro" id="IPR013149">
    <property type="entry name" value="ADH-like_C"/>
</dbReference>
<dbReference type="EMBL" id="KN822074">
    <property type="protein sequence ID" value="KIM59437.1"/>
    <property type="molecule type" value="Genomic_DNA"/>
</dbReference>
<dbReference type="Gene3D" id="3.90.180.10">
    <property type="entry name" value="Medium-chain alcohol dehydrogenases, catalytic domain"/>
    <property type="match status" value="1"/>
</dbReference>
<accession>A0A0C3A421</accession>
<dbReference type="FunCoup" id="A0A0C3A421">
    <property type="interactions" value="9"/>
</dbReference>
<dbReference type="GO" id="GO:0016651">
    <property type="term" value="F:oxidoreductase activity, acting on NAD(P)H"/>
    <property type="evidence" value="ECO:0007669"/>
    <property type="project" value="InterPro"/>
</dbReference>
<keyword evidence="3" id="KW-1185">Reference proteome</keyword>
<dbReference type="SMART" id="SM00829">
    <property type="entry name" value="PKS_ER"/>
    <property type="match status" value="1"/>
</dbReference>
<feature type="domain" description="Enoyl reductase (ER)" evidence="1">
    <location>
        <begin position="12"/>
        <end position="336"/>
    </location>
</feature>
<protein>
    <recommendedName>
        <fullName evidence="1">Enoyl reductase (ER) domain-containing protein</fullName>
    </recommendedName>
</protein>
<dbReference type="InterPro" id="IPR011032">
    <property type="entry name" value="GroES-like_sf"/>
</dbReference>
<dbReference type="InterPro" id="IPR020843">
    <property type="entry name" value="ER"/>
</dbReference>
<dbReference type="STRING" id="1036808.A0A0C3A421"/>
<evidence type="ECO:0000313" key="2">
    <source>
        <dbReference type="EMBL" id="KIM59437.1"/>
    </source>
</evidence>
<name>A0A0C3A421_9AGAM</name>
<sequence length="342" mass="36917">MQKALILEAKQGRFIVGQRPIPTPGVGQLLVKVYSTALNPIDWKIQQTGVFVDKYPAVVGTDMAGEVAEVGQGVVNFTKGQRVFAHGNRSDDESSHQQYALATAAFTAKIPENLTYDQAATVPLGFDTAAVGMYSEVLGAGLVPPWRPEGQGKYSGKPILIMGGSSSVGSYVIQLARLSGFSPIITTASRSHKDYLKSLGATNVVHRHVDEEEQKMAITEINSSPIELVYDAISLPETQEVAFNILAPGGTLVSTLKPVVEENQGKSRRVVATYGSPHVEVNHALCQEAWSVLESWLHDGVLKPNKFEVLPGGLHDVPEGLERMRRGEVSGVKLTAHPQETK</sequence>
<dbReference type="Pfam" id="PF00107">
    <property type="entry name" value="ADH_zinc_N"/>
    <property type="match status" value="1"/>
</dbReference>
<dbReference type="AlphaFoldDB" id="A0A0C3A421"/>
<dbReference type="SUPFAM" id="SSF50129">
    <property type="entry name" value="GroES-like"/>
    <property type="match status" value="1"/>
</dbReference>
<evidence type="ECO:0000313" key="3">
    <source>
        <dbReference type="Proteomes" id="UP000053989"/>
    </source>
</evidence>
<dbReference type="SUPFAM" id="SSF51735">
    <property type="entry name" value="NAD(P)-binding Rossmann-fold domains"/>
    <property type="match status" value="1"/>
</dbReference>